<comment type="caution">
    <text evidence="1">The sequence shown here is derived from an EMBL/GenBank/DDBJ whole genome shotgun (WGS) entry which is preliminary data.</text>
</comment>
<gene>
    <name evidence="1" type="ORF">DSO57_1005909</name>
</gene>
<sequence>MYPVLGDEDPLVTLIPSSQVIPPPHRHQPRIILPPIRLLASAPWRLPNRTSFLRFQEPFSMMCFKLNAPLQTAWSSSPSSLINTQRKAHTL</sequence>
<keyword evidence="2" id="KW-1185">Reference proteome</keyword>
<dbReference type="Proteomes" id="UP001165960">
    <property type="component" value="Unassembled WGS sequence"/>
</dbReference>
<accession>A0ACC2S9Y1</accession>
<name>A0ACC2S9Y1_9FUNG</name>
<organism evidence="1 2">
    <name type="scientific">Entomophthora muscae</name>
    <dbReference type="NCBI Taxonomy" id="34485"/>
    <lineage>
        <taxon>Eukaryota</taxon>
        <taxon>Fungi</taxon>
        <taxon>Fungi incertae sedis</taxon>
        <taxon>Zoopagomycota</taxon>
        <taxon>Entomophthoromycotina</taxon>
        <taxon>Entomophthoromycetes</taxon>
        <taxon>Entomophthorales</taxon>
        <taxon>Entomophthoraceae</taxon>
        <taxon>Entomophthora</taxon>
    </lineage>
</organism>
<evidence type="ECO:0000313" key="2">
    <source>
        <dbReference type="Proteomes" id="UP001165960"/>
    </source>
</evidence>
<protein>
    <submittedName>
        <fullName evidence="1">Uncharacterized protein</fullName>
    </submittedName>
</protein>
<proteinExistence type="predicted"/>
<evidence type="ECO:0000313" key="1">
    <source>
        <dbReference type="EMBL" id="KAJ9059110.1"/>
    </source>
</evidence>
<reference evidence="1" key="1">
    <citation type="submission" date="2022-04" db="EMBL/GenBank/DDBJ databases">
        <title>Genome of the entomopathogenic fungus Entomophthora muscae.</title>
        <authorList>
            <person name="Elya C."/>
            <person name="Lovett B.R."/>
            <person name="Lee E."/>
            <person name="Macias A.M."/>
            <person name="Hajek A.E."/>
            <person name="De Bivort B.L."/>
            <person name="Kasson M.T."/>
            <person name="De Fine Licht H.H."/>
            <person name="Stajich J.E."/>
        </authorList>
    </citation>
    <scope>NUCLEOTIDE SEQUENCE</scope>
    <source>
        <strain evidence="1">Berkeley</strain>
    </source>
</reference>
<dbReference type="EMBL" id="QTSX02005696">
    <property type="protein sequence ID" value="KAJ9059110.1"/>
    <property type="molecule type" value="Genomic_DNA"/>
</dbReference>